<dbReference type="GO" id="GO:0008198">
    <property type="term" value="F:ferrous iron binding"/>
    <property type="evidence" value="ECO:0007669"/>
    <property type="project" value="TreeGrafter"/>
</dbReference>
<evidence type="ECO:0000256" key="4">
    <source>
        <dbReference type="ARBA" id="ARBA00007389"/>
    </source>
</evidence>
<evidence type="ECO:0000256" key="7">
    <source>
        <dbReference type="ARBA" id="ARBA00023211"/>
    </source>
</evidence>
<proteinExistence type="inferred from homology"/>
<comment type="caution">
    <text evidence="10">The sequence shown here is derived from an EMBL/GenBank/DDBJ whole genome shotgun (WGS) entry which is preliminary data.</text>
</comment>
<evidence type="ECO:0000256" key="5">
    <source>
        <dbReference type="ARBA" id="ARBA00012927"/>
    </source>
</evidence>
<dbReference type="NCBIfam" id="TIGR00695">
    <property type="entry name" value="uxuA"/>
    <property type="match status" value="1"/>
</dbReference>
<dbReference type="Gene3D" id="3.20.20.150">
    <property type="entry name" value="Divalent-metal-dependent TIM barrel enzymes"/>
    <property type="match status" value="2"/>
</dbReference>
<comment type="cofactor">
    <cofactor evidence="9">
        <name>Fe(2+)</name>
        <dbReference type="ChEBI" id="CHEBI:29033"/>
    </cofactor>
    <cofactor evidence="9">
        <name>Mn(2+)</name>
        <dbReference type="ChEBI" id="CHEBI:29035"/>
    </cofactor>
</comment>
<evidence type="ECO:0000313" key="10">
    <source>
        <dbReference type="EMBL" id="GAJ96624.1"/>
    </source>
</evidence>
<dbReference type="GO" id="GO:0042840">
    <property type="term" value="P:D-glucuronate catabolic process"/>
    <property type="evidence" value="ECO:0007669"/>
    <property type="project" value="TreeGrafter"/>
</dbReference>
<dbReference type="EC" id="4.2.1.8" evidence="5 9"/>
<comment type="catalytic activity">
    <reaction evidence="1 9">
        <text>D-mannonate = 2-dehydro-3-deoxy-D-gluconate + H2O</text>
        <dbReference type="Rhea" id="RHEA:20097"/>
        <dbReference type="ChEBI" id="CHEBI:15377"/>
        <dbReference type="ChEBI" id="CHEBI:17767"/>
        <dbReference type="ChEBI" id="CHEBI:57990"/>
        <dbReference type="EC" id="4.2.1.8"/>
    </reaction>
</comment>
<dbReference type="EMBL" id="BAYX01000024">
    <property type="protein sequence ID" value="GAJ96624.1"/>
    <property type="molecule type" value="Genomic_DNA"/>
</dbReference>
<dbReference type="InterPro" id="IPR004628">
    <property type="entry name" value="Man_deHydtase"/>
</dbReference>
<dbReference type="InterPro" id="IPR036237">
    <property type="entry name" value="Xyl_isomerase-like_sf"/>
</dbReference>
<evidence type="ECO:0000256" key="2">
    <source>
        <dbReference type="ARBA" id="ARBA00002713"/>
    </source>
</evidence>
<keyword evidence="7 9" id="KW-0464">Manganese</keyword>
<dbReference type="HAMAP" id="MF_00106">
    <property type="entry name" value="UxuA"/>
    <property type="match status" value="1"/>
</dbReference>
<keyword evidence="8 9" id="KW-0456">Lyase</keyword>
<organism evidence="10 11">
    <name type="scientific">Rhizobium rhizogenes NBRC 13257</name>
    <dbReference type="NCBI Taxonomy" id="1220581"/>
    <lineage>
        <taxon>Bacteria</taxon>
        <taxon>Pseudomonadati</taxon>
        <taxon>Pseudomonadota</taxon>
        <taxon>Alphaproteobacteria</taxon>
        <taxon>Hyphomicrobiales</taxon>
        <taxon>Rhizobiaceae</taxon>
        <taxon>Rhizobium/Agrobacterium group</taxon>
        <taxon>Rhizobium</taxon>
    </lineage>
</organism>
<dbReference type="RefSeq" id="WP_042476852.1">
    <property type="nucleotide sequence ID" value="NZ_BAYX01000024.1"/>
</dbReference>
<evidence type="ECO:0000256" key="6">
    <source>
        <dbReference type="ARBA" id="ARBA00023004"/>
    </source>
</evidence>
<dbReference type="NCBIfam" id="NF003027">
    <property type="entry name" value="PRK03906.1"/>
    <property type="match status" value="1"/>
</dbReference>
<sequence length="400" mass="44084">MESCWRWFGPRDLVPLIHARQGGATGVVTALHEISYSRTWAPEEIEARKALVAAAGMRWSVCESIPIPSAIKLGGAGAAKAIGVWKDTLVNLARSDIRTICYNFMPVVDWTRTDLRFEMPTTALALRFDMVEFVAYDVFILRRKGAETSYAPELVQRAEQRLKGLSEEAVQRLESNIIAGLPGGEDSYGREAIRAEIAAFDGVTADDLRANLDNFLREVVPVAAEVGARLAIHPDDPPISLFGLPRVVSTAEDLRRIVTSVDDPANGLTLCVGSLGSRADNDVLAIAREFAPRINFAHLRDVAIEPDGSFVEASHLEGRSDMYAILRTLLAEEARRRAEGRADHLIPMRPDHGHLIADDVDKPTNPGYSLIGRLKGLAELHGVIHAIGKTDEFSRHWRRF</sequence>
<dbReference type="PANTHER" id="PTHR30387">
    <property type="entry name" value="MANNONATE DEHYDRATASE"/>
    <property type="match status" value="1"/>
</dbReference>
<dbReference type="PIRSF" id="PIRSF016049">
    <property type="entry name" value="Man_dehyd"/>
    <property type="match status" value="1"/>
</dbReference>
<comment type="similarity">
    <text evidence="4 9">Belongs to the mannonate dehydratase family.</text>
</comment>
<dbReference type="GO" id="GO:0030145">
    <property type="term" value="F:manganese ion binding"/>
    <property type="evidence" value="ECO:0007669"/>
    <property type="project" value="TreeGrafter"/>
</dbReference>
<name>A0AA87U7S1_RHIRH</name>
<dbReference type="PANTHER" id="PTHR30387:SF2">
    <property type="entry name" value="MANNONATE DEHYDRATASE"/>
    <property type="match status" value="1"/>
</dbReference>
<evidence type="ECO:0000313" key="11">
    <source>
        <dbReference type="Proteomes" id="UP000026941"/>
    </source>
</evidence>
<evidence type="ECO:0000256" key="9">
    <source>
        <dbReference type="HAMAP-Rule" id="MF_00106"/>
    </source>
</evidence>
<comment type="pathway">
    <text evidence="3 9">Carbohydrate metabolism; pentose and glucuronate interconversion.</text>
</comment>
<dbReference type="Pfam" id="PF03786">
    <property type="entry name" value="UxuA"/>
    <property type="match status" value="1"/>
</dbReference>
<protein>
    <recommendedName>
        <fullName evidence="5 9">Mannonate dehydratase</fullName>
        <ecNumber evidence="5 9">4.2.1.8</ecNumber>
    </recommendedName>
    <alternativeName>
        <fullName evidence="9">D-mannonate hydro-lyase</fullName>
    </alternativeName>
</protein>
<dbReference type="GO" id="GO:0008927">
    <property type="term" value="F:mannonate dehydratase activity"/>
    <property type="evidence" value="ECO:0007669"/>
    <property type="project" value="UniProtKB-UniRule"/>
</dbReference>
<gene>
    <name evidence="9 10" type="primary">uxuA</name>
    <name evidence="10" type="ORF">RRH01S_24_00170</name>
</gene>
<evidence type="ECO:0000256" key="3">
    <source>
        <dbReference type="ARBA" id="ARBA00004892"/>
    </source>
</evidence>
<dbReference type="SUPFAM" id="SSF51658">
    <property type="entry name" value="Xylose isomerase-like"/>
    <property type="match status" value="1"/>
</dbReference>
<dbReference type="Proteomes" id="UP000026941">
    <property type="component" value="Unassembled WGS sequence"/>
</dbReference>
<reference evidence="10 11" key="1">
    <citation type="submission" date="2014-05" db="EMBL/GenBank/DDBJ databases">
        <title>Whole genome shotgun sequence of Rhizobium rhizogenes NBRC 13257.</title>
        <authorList>
            <person name="Katano-Makiyama Y."/>
            <person name="Hosoyama A."/>
            <person name="Hashimoto M."/>
            <person name="Hosoyama Y."/>
            <person name="Noguchi M."/>
            <person name="Tsuchikane K."/>
            <person name="Kimura A."/>
            <person name="Ohji S."/>
            <person name="Ichikawa N."/>
            <person name="Yamazoe A."/>
            <person name="Fujita N."/>
        </authorList>
    </citation>
    <scope>NUCLEOTIDE SEQUENCE [LARGE SCALE GENOMIC DNA]</scope>
    <source>
        <strain evidence="10 11">NBRC 13257</strain>
    </source>
</reference>
<comment type="function">
    <text evidence="2 9">Catalyzes the dehydration of D-mannonate.</text>
</comment>
<keyword evidence="6 9" id="KW-0408">Iron</keyword>
<evidence type="ECO:0000256" key="1">
    <source>
        <dbReference type="ARBA" id="ARBA00001794"/>
    </source>
</evidence>
<evidence type="ECO:0000256" key="8">
    <source>
        <dbReference type="ARBA" id="ARBA00023239"/>
    </source>
</evidence>
<accession>A0AA87U7S1</accession>
<dbReference type="AlphaFoldDB" id="A0AA87U7S1"/>